<dbReference type="AlphaFoldDB" id="J7MGS6"/>
<evidence type="ECO:0000313" key="3">
    <source>
        <dbReference type="Proteomes" id="UP000003786"/>
    </source>
</evidence>
<accession>J7MGS6</accession>
<dbReference type="Proteomes" id="UP000003786">
    <property type="component" value="Chromosome 1"/>
</dbReference>
<proteinExistence type="predicted"/>
<keyword evidence="1" id="KW-0812">Transmembrane</keyword>
<dbReference type="OrthoDB" id="5978656at2759"/>
<dbReference type="RefSeq" id="XP_009689017.1">
    <property type="nucleotide sequence ID" value="XM_009690722.1"/>
</dbReference>
<name>J7MGS6_THEOR</name>
<keyword evidence="1" id="KW-1133">Transmembrane helix</keyword>
<feature type="transmembrane region" description="Helical" evidence="1">
    <location>
        <begin position="6"/>
        <end position="25"/>
    </location>
</feature>
<organism evidence="2 3">
    <name type="scientific">Theileria orientalis strain Shintoku</name>
    <dbReference type="NCBI Taxonomy" id="869250"/>
    <lineage>
        <taxon>Eukaryota</taxon>
        <taxon>Sar</taxon>
        <taxon>Alveolata</taxon>
        <taxon>Apicomplexa</taxon>
        <taxon>Aconoidasida</taxon>
        <taxon>Piroplasmida</taxon>
        <taxon>Theileriidae</taxon>
        <taxon>Theileria</taxon>
    </lineage>
</organism>
<dbReference type="GeneID" id="20713137"/>
<dbReference type="KEGG" id="tot:TOT_010000184"/>
<dbReference type="VEuPathDB" id="PiroplasmaDB:TOT_010000184"/>
<gene>
    <name evidence="2" type="ORF">TOT_010000184</name>
</gene>
<evidence type="ECO:0000313" key="2">
    <source>
        <dbReference type="EMBL" id="BAM38716.1"/>
    </source>
</evidence>
<reference evidence="2 3" key="1">
    <citation type="journal article" date="2012" name="MBio">
        <title>Comparative genome analysis of three eukaryotic parasites with differing abilities to transform leukocytes reveals key mediators of Theileria-induced leukocyte transformation.</title>
        <authorList>
            <person name="Hayashida K."/>
            <person name="Hara Y."/>
            <person name="Abe T."/>
            <person name="Yamasaki C."/>
            <person name="Toyoda A."/>
            <person name="Kosuge T."/>
            <person name="Suzuki Y."/>
            <person name="Sato Y."/>
            <person name="Kawashima S."/>
            <person name="Katayama T."/>
            <person name="Wakaguri H."/>
            <person name="Inoue N."/>
            <person name="Homma K."/>
            <person name="Tada-Umezaki M."/>
            <person name="Yagi Y."/>
            <person name="Fujii Y."/>
            <person name="Habara T."/>
            <person name="Kanehisa M."/>
            <person name="Watanabe H."/>
            <person name="Ito K."/>
            <person name="Gojobori T."/>
            <person name="Sugawara H."/>
            <person name="Imanishi T."/>
            <person name="Weir W."/>
            <person name="Gardner M."/>
            <person name="Pain A."/>
            <person name="Shiels B."/>
            <person name="Hattori M."/>
            <person name="Nene V."/>
            <person name="Sugimoto C."/>
        </authorList>
    </citation>
    <scope>NUCLEOTIDE SEQUENCE [LARGE SCALE GENOMIC DNA]</scope>
    <source>
        <strain evidence="2 3">Shintoku</strain>
    </source>
</reference>
<keyword evidence="1" id="KW-0472">Membrane</keyword>
<evidence type="ECO:0000256" key="1">
    <source>
        <dbReference type="SAM" id="Phobius"/>
    </source>
</evidence>
<keyword evidence="3" id="KW-1185">Reference proteome</keyword>
<protein>
    <submittedName>
        <fullName evidence="2">Uncharacterized protein</fullName>
    </submittedName>
</protein>
<dbReference type="EMBL" id="AP011946">
    <property type="protein sequence ID" value="BAM38716.1"/>
    <property type="molecule type" value="Genomic_DNA"/>
</dbReference>
<feature type="transmembrane region" description="Helical" evidence="1">
    <location>
        <begin position="122"/>
        <end position="142"/>
    </location>
</feature>
<sequence>MTGAVVASLTACFNTLLILLLYVRYKRNLSVRTVKSGKMKTTLILGPGKSEVKGKEDKNELLELEKHEFSFVHSKFDRISPMVFTHKLLSKHKQESKDEEKTDVDRDLSSLFYTLPYPSGGLVLYTATIVPFVINMIKSLIVSYKLNPDLVTKWKINNNFQIITNGPGLSVPFCISVKLWNVSRRRSSAAEKDENNIY</sequence>